<comment type="caution">
    <text evidence="6">The sequence shown here is derived from an EMBL/GenBank/DDBJ whole genome shotgun (WGS) entry which is preliminary data.</text>
</comment>
<keyword evidence="2" id="KW-0805">Transcription regulation</keyword>
<dbReference type="GO" id="GO:0000981">
    <property type="term" value="F:DNA-binding transcription factor activity, RNA polymerase II-specific"/>
    <property type="evidence" value="ECO:0007669"/>
    <property type="project" value="TreeGrafter"/>
</dbReference>
<evidence type="ECO:0000256" key="4">
    <source>
        <dbReference type="ARBA" id="ARBA00023163"/>
    </source>
</evidence>
<evidence type="ECO:0000256" key="3">
    <source>
        <dbReference type="ARBA" id="ARBA00023125"/>
    </source>
</evidence>
<evidence type="ECO:0000313" key="7">
    <source>
        <dbReference type="Proteomes" id="UP001172673"/>
    </source>
</evidence>
<gene>
    <name evidence="6" type="ORF">H2200_002326</name>
</gene>
<dbReference type="PANTHER" id="PTHR31845">
    <property type="entry name" value="FINGER DOMAIN PROTEIN, PUTATIVE-RELATED"/>
    <property type="match status" value="1"/>
</dbReference>
<dbReference type="GO" id="GO:0000976">
    <property type="term" value="F:transcription cis-regulatory region binding"/>
    <property type="evidence" value="ECO:0007669"/>
    <property type="project" value="TreeGrafter"/>
</dbReference>
<sequence>MEPLALSKPQGRLRKACESCREVKGRCSPSEEEPSKCSSRVTELEQKIEGILTRLSSGGSAAEQPLTPITSVSSNPYTFSGDTIFEVPFKLPSVRLTNVVLDGLQDVISKGYVTFEQAELSLQAFQAQACNFPFVVVDPTIGLDILRRKRPFVLISILTFTASWNTALQKRLETELKESICKKIIMDGERSIDLLQGLLIYLNWYHFYFDPQHNQLYLFMQMATSMALELGLDKPARQELPTSPAAIIFQLRLKSRLVAEEVEGRRALLGCYYLSSAICSAVRKPNNLCYSAYIGGCGELLADIGAAKSDVFLSHFIRLQRLQEEIKQAFQYDDPHKEEPDVMKIVVLRHRFEQELEQSSQLLKAQVGHNAKLVSSSHAIKVYAREIGFHASPPSVFDFATTGPSQPSWYASPARQRSLVECLEATTTYLNHFLSLSSAEVLNFTTPDLLRLLYAVLILGRFSAGLDAPWPDASVFRASAKFGEYLTALVGKFRNTLAEIHNPPDHYLVYLGRMFEDSRRCYSSATAGAITITENLFASKSLKLTEDDPTAECCVDIPDGLDNCPDFDSFFREHLTASDPVDVFIDWGAAIA</sequence>
<keyword evidence="7" id="KW-1185">Reference proteome</keyword>
<dbReference type="PANTHER" id="PTHR31845:SF10">
    <property type="entry name" value="ZN(II)2CYS6 TRANSCRIPTION FACTOR (EUROFUNG)"/>
    <property type="match status" value="1"/>
</dbReference>
<evidence type="ECO:0000256" key="5">
    <source>
        <dbReference type="ARBA" id="ARBA00023242"/>
    </source>
</evidence>
<dbReference type="AlphaFoldDB" id="A0AA38XIP3"/>
<dbReference type="Proteomes" id="UP001172673">
    <property type="component" value="Unassembled WGS sequence"/>
</dbReference>
<comment type="subcellular location">
    <subcellularLocation>
        <location evidence="1">Nucleus</location>
    </subcellularLocation>
</comment>
<protein>
    <recommendedName>
        <fullName evidence="8">Transcription factor domain-containing protein</fullName>
    </recommendedName>
</protein>
<keyword evidence="5" id="KW-0539">Nucleus</keyword>
<name>A0AA38XIP3_9EURO</name>
<dbReference type="InterPro" id="IPR051089">
    <property type="entry name" value="prtT"/>
</dbReference>
<evidence type="ECO:0008006" key="8">
    <source>
        <dbReference type="Google" id="ProtNLM"/>
    </source>
</evidence>
<evidence type="ECO:0000313" key="6">
    <source>
        <dbReference type="EMBL" id="KAJ9614190.1"/>
    </source>
</evidence>
<proteinExistence type="predicted"/>
<reference evidence="6" key="1">
    <citation type="submission" date="2022-10" db="EMBL/GenBank/DDBJ databases">
        <title>Culturing micro-colonial fungi from biological soil crusts in the Mojave desert and describing Neophaeococcomyces mojavensis, and introducing the new genera and species Taxawa tesnikishii.</title>
        <authorList>
            <person name="Kurbessoian T."/>
            <person name="Stajich J.E."/>
        </authorList>
    </citation>
    <scope>NUCLEOTIDE SEQUENCE</scope>
    <source>
        <strain evidence="6">TK_41</strain>
    </source>
</reference>
<accession>A0AA38XIP3</accession>
<keyword evidence="4" id="KW-0804">Transcription</keyword>
<evidence type="ECO:0000256" key="2">
    <source>
        <dbReference type="ARBA" id="ARBA00023015"/>
    </source>
</evidence>
<dbReference type="CDD" id="cd12148">
    <property type="entry name" value="fungal_TF_MHR"/>
    <property type="match status" value="1"/>
</dbReference>
<evidence type="ECO:0000256" key="1">
    <source>
        <dbReference type="ARBA" id="ARBA00004123"/>
    </source>
</evidence>
<organism evidence="6 7">
    <name type="scientific">Cladophialophora chaetospira</name>
    <dbReference type="NCBI Taxonomy" id="386627"/>
    <lineage>
        <taxon>Eukaryota</taxon>
        <taxon>Fungi</taxon>
        <taxon>Dikarya</taxon>
        <taxon>Ascomycota</taxon>
        <taxon>Pezizomycotina</taxon>
        <taxon>Eurotiomycetes</taxon>
        <taxon>Chaetothyriomycetidae</taxon>
        <taxon>Chaetothyriales</taxon>
        <taxon>Herpotrichiellaceae</taxon>
        <taxon>Cladophialophora</taxon>
    </lineage>
</organism>
<keyword evidence="3" id="KW-0238">DNA-binding</keyword>
<dbReference type="EMBL" id="JAPDRK010000003">
    <property type="protein sequence ID" value="KAJ9614190.1"/>
    <property type="molecule type" value="Genomic_DNA"/>
</dbReference>
<dbReference type="GO" id="GO:0005634">
    <property type="term" value="C:nucleus"/>
    <property type="evidence" value="ECO:0007669"/>
    <property type="project" value="UniProtKB-SubCell"/>
</dbReference>